<name>A0A1F7X5Y8_9BACT</name>
<dbReference type="Pfam" id="PF00391">
    <property type="entry name" value="PEP-utilizers"/>
    <property type="match status" value="1"/>
</dbReference>
<comment type="similarity">
    <text evidence="1">Belongs to the PEP-utilizing enzyme family.</text>
</comment>
<dbReference type="EMBL" id="MGFQ01000008">
    <property type="protein sequence ID" value="OGM10482.1"/>
    <property type="molecule type" value="Genomic_DNA"/>
</dbReference>
<dbReference type="Gene3D" id="3.50.30.10">
    <property type="entry name" value="Phosphohistidine domain"/>
    <property type="match status" value="1"/>
</dbReference>
<comment type="caution">
    <text evidence="5">The sequence shown here is derived from an EMBL/GenBank/DDBJ whole genome shotgun (WGS) entry which is preliminary data.</text>
</comment>
<evidence type="ECO:0000256" key="2">
    <source>
        <dbReference type="ARBA" id="ARBA00022741"/>
    </source>
</evidence>
<keyword evidence="3" id="KW-0067">ATP-binding</keyword>
<dbReference type="GO" id="GO:0005524">
    <property type="term" value="F:ATP binding"/>
    <property type="evidence" value="ECO:0007669"/>
    <property type="project" value="UniProtKB-KW"/>
</dbReference>
<dbReference type="InterPro" id="IPR036637">
    <property type="entry name" value="Phosphohistidine_dom_sf"/>
</dbReference>
<protein>
    <recommendedName>
        <fullName evidence="4">PEP-utilising enzyme mobile domain-containing protein</fullName>
    </recommendedName>
</protein>
<evidence type="ECO:0000313" key="6">
    <source>
        <dbReference type="Proteomes" id="UP000176939"/>
    </source>
</evidence>
<sequence length="303" mass="34471">MKIEKVLESLDELLSGWGITGQDWVFTAEYALRLLEYDVGVRERHFTIQVDKAKIPWEVGEALETHPPISSKYSKEYLRFQEKTGFEFDMVPVHPEDFKRKAKYTVLYALPNGKQIRVQTPEGGLEELEIILASCTEKGWGVEKGFRIMPSVEDEWKALLRKGEIKLANKFEKLIKKYRHFKEAKKQSVPRCFIKVKEFEGIVASKGKVRGRVNIILDPEGKRKFEKGEVLVTVMTSPKFTIFLKKASAVVTDEGGMLSHAAIVARELGIPCVVGTKIATKVLKDRDLVEVDAVNGVVRRLDY</sequence>
<gene>
    <name evidence="5" type="ORF">A2Z67_00875</name>
</gene>
<evidence type="ECO:0000256" key="3">
    <source>
        <dbReference type="ARBA" id="ARBA00022840"/>
    </source>
</evidence>
<dbReference type="GO" id="GO:0008986">
    <property type="term" value="F:pyruvate, water dikinase activity"/>
    <property type="evidence" value="ECO:0007669"/>
    <property type="project" value="InterPro"/>
</dbReference>
<evidence type="ECO:0000259" key="4">
    <source>
        <dbReference type="Pfam" id="PF00391"/>
    </source>
</evidence>
<reference evidence="5 6" key="1">
    <citation type="journal article" date="2016" name="Nat. Commun.">
        <title>Thousands of microbial genomes shed light on interconnected biogeochemical processes in an aquifer system.</title>
        <authorList>
            <person name="Anantharaman K."/>
            <person name="Brown C.T."/>
            <person name="Hug L.A."/>
            <person name="Sharon I."/>
            <person name="Castelle C.J."/>
            <person name="Probst A.J."/>
            <person name="Thomas B.C."/>
            <person name="Singh A."/>
            <person name="Wilkins M.J."/>
            <person name="Karaoz U."/>
            <person name="Brodie E.L."/>
            <person name="Williams K.H."/>
            <person name="Hubbard S.S."/>
            <person name="Banfield J.F."/>
        </authorList>
    </citation>
    <scope>NUCLEOTIDE SEQUENCE [LARGE SCALE GENOMIC DNA]</scope>
</reference>
<dbReference type="InterPro" id="IPR006319">
    <property type="entry name" value="PEP_synth"/>
</dbReference>
<dbReference type="PANTHER" id="PTHR43030:SF1">
    <property type="entry name" value="PHOSPHOENOLPYRUVATE SYNTHASE"/>
    <property type="match status" value="1"/>
</dbReference>
<dbReference type="InterPro" id="IPR008279">
    <property type="entry name" value="PEP-util_enz_mobile_dom"/>
</dbReference>
<dbReference type="PANTHER" id="PTHR43030">
    <property type="entry name" value="PHOSPHOENOLPYRUVATE SYNTHASE"/>
    <property type="match status" value="1"/>
</dbReference>
<evidence type="ECO:0000313" key="5">
    <source>
        <dbReference type="EMBL" id="OGM10482.1"/>
    </source>
</evidence>
<keyword evidence="2" id="KW-0547">Nucleotide-binding</keyword>
<evidence type="ECO:0000256" key="1">
    <source>
        <dbReference type="ARBA" id="ARBA00007837"/>
    </source>
</evidence>
<dbReference type="Proteomes" id="UP000176939">
    <property type="component" value="Unassembled WGS sequence"/>
</dbReference>
<accession>A0A1F7X5Y8</accession>
<proteinExistence type="inferred from homology"/>
<dbReference type="SUPFAM" id="SSF52009">
    <property type="entry name" value="Phosphohistidine domain"/>
    <property type="match status" value="1"/>
</dbReference>
<organism evidence="5 6">
    <name type="scientific">Candidatus Woesebacteria bacterium RBG_13_36_22</name>
    <dbReference type="NCBI Taxonomy" id="1802478"/>
    <lineage>
        <taxon>Bacteria</taxon>
        <taxon>Candidatus Woeseibacteriota</taxon>
    </lineage>
</organism>
<dbReference type="AlphaFoldDB" id="A0A1F7X5Y8"/>
<feature type="domain" description="PEP-utilising enzyme mobile" evidence="4">
    <location>
        <begin position="225"/>
        <end position="296"/>
    </location>
</feature>